<accession>A0A0D8X9C5</accession>
<organism evidence="9 10">
    <name type="scientific">Dictyocaulus viviparus</name>
    <name type="common">Bovine lungworm</name>
    <dbReference type="NCBI Taxonomy" id="29172"/>
    <lineage>
        <taxon>Eukaryota</taxon>
        <taxon>Metazoa</taxon>
        <taxon>Ecdysozoa</taxon>
        <taxon>Nematoda</taxon>
        <taxon>Chromadorea</taxon>
        <taxon>Rhabditida</taxon>
        <taxon>Rhabditina</taxon>
        <taxon>Rhabditomorpha</taxon>
        <taxon>Strongyloidea</taxon>
        <taxon>Metastrongylidae</taxon>
        <taxon>Dictyocaulus</taxon>
    </lineage>
</organism>
<evidence type="ECO:0000256" key="5">
    <source>
        <dbReference type="ARBA" id="ARBA00022723"/>
    </source>
</evidence>
<feature type="domain" description="B12-binding" evidence="8">
    <location>
        <begin position="46"/>
        <end position="178"/>
    </location>
</feature>
<dbReference type="FunFam" id="3.40.50.280:FF:000002">
    <property type="entry name" value="Methylmalonyl-CoA mutase, mitochondrial"/>
    <property type="match status" value="1"/>
</dbReference>
<evidence type="ECO:0000259" key="8">
    <source>
        <dbReference type="PROSITE" id="PS51332"/>
    </source>
</evidence>
<evidence type="ECO:0000256" key="6">
    <source>
        <dbReference type="ARBA" id="ARBA00023235"/>
    </source>
</evidence>
<evidence type="ECO:0000313" key="9">
    <source>
        <dbReference type="EMBL" id="KJH40214.1"/>
    </source>
</evidence>
<evidence type="ECO:0000313" key="10">
    <source>
        <dbReference type="Proteomes" id="UP000053766"/>
    </source>
</evidence>
<sequence length="198" mass="21181">MEKVFTRYAAINKMVSGAYKSAFGETDEIAQVMERIKAFAAKEGRQPRIMIAKMGQDGHDRGAKVVATGFADLGFDVDVGPLFQTPAEAAQQAVDADVHVIGASSLAAGHLTLVPQLIDELAKLGREDIIVIAGGVIPPQDYDALYKAGVDLIFGPGTRLPACANQIYSRCARQVGTNPRKAKCQVIIILDSSLTTMY</sequence>
<dbReference type="PANTHER" id="PTHR48101:SF4">
    <property type="entry name" value="METHYLMALONYL-COA MUTASE, MITOCHONDRIAL"/>
    <property type="match status" value="1"/>
</dbReference>
<evidence type="ECO:0000256" key="2">
    <source>
        <dbReference type="ARBA" id="ARBA00008465"/>
    </source>
</evidence>
<dbReference type="PANTHER" id="PTHR48101">
    <property type="entry name" value="METHYLMALONYL-COA MUTASE, MITOCHONDRIAL-RELATED"/>
    <property type="match status" value="1"/>
</dbReference>
<dbReference type="NCBIfam" id="TIGR00640">
    <property type="entry name" value="acid_CoA_mut_C"/>
    <property type="match status" value="1"/>
</dbReference>
<keyword evidence="7" id="KW-0170">Cobalt</keyword>
<keyword evidence="5" id="KW-0479">Metal-binding</keyword>
<dbReference type="SUPFAM" id="SSF52242">
    <property type="entry name" value="Cobalamin (vitamin B12)-binding domain"/>
    <property type="match status" value="1"/>
</dbReference>
<dbReference type="STRING" id="29172.A0A0D8X9C5"/>
<dbReference type="Gene3D" id="3.40.50.280">
    <property type="entry name" value="Cobalamin-binding domain"/>
    <property type="match status" value="1"/>
</dbReference>
<dbReference type="InterPro" id="IPR036724">
    <property type="entry name" value="Cobalamin-bd_sf"/>
</dbReference>
<dbReference type="GO" id="GO:0004494">
    <property type="term" value="F:methylmalonyl-CoA mutase activity"/>
    <property type="evidence" value="ECO:0007669"/>
    <property type="project" value="UniProtKB-EC"/>
</dbReference>
<dbReference type="InterPro" id="IPR006159">
    <property type="entry name" value="Acid_CoA_mut_C"/>
</dbReference>
<dbReference type="GO" id="GO:0046872">
    <property type="term" value="F:metal ion binding"/>
    <property type="evidence" value="ECO:0007669"/>
    <property type="project" value="UniProtKB-KW"/>
</dbReference>
<name>A0A0D8X9C5_DICVI</name>
<dbReference type="AlphaFoldDB" id="A0A0D8X9C5"/>
<dbReference type="CDD" id="cd02071">
    <property type="entry name" value="MM_CoA_mut_B12_BD"/>
    <property type="match status" value="1"/>
</dbReference>
<dbReference type="EMBL" id="KN717534">
    <property type="protein sequence ID" value="KJH40214.1"/>
    <property type="molecule type" value="Genomic_DNA"/>
</dbReference>
<dbReference type="GO" id="GO:0005739">
    <property type="term" value="C:mitochondrion"/>
    <property type="evidence" value="ECO:0007669"/>
    <property type="project" value="TreeGrafter"/>
</dbReference>
<evidence type="ECO:0000256" key="7">
    <source>
        <dbReference type="ARBA" id="ARBA00023285"/>
    </source>
</evidence>
<keyword evidence="4" id="KW-0846">Cobalamin</keyword>
<reference evidence="10" key="2">
    <citation type="journal article" date="2016" name="Sci. Rep.">
        <title>Dictyocaulus viviparus genome, variome and transcriptome elucidate lungworm biology and support future intervention.</title>
        <authorList>
            <person name="McNulty S.N."/>
            <person name="Strube C."/>
            <person name="Rosa B.A."/>
            <person name="Martin J.C."/>
            <person name="Tyagi R."/>
            <person name="Choi Y.J."/>
            <person name="Wang Q."/>
            <person name="Hallsworth Pepin K."/>
            <person name="Zhang X."/>
            <person name="Ozersky P."/>
            <person name="Wilson R.K."/>
            <person name="Sternberg P.W."/>
            <person name="Gasser R.B."/>
            <person name="Mitreva M."/>
        </authorList>
    </citation>
    <scope>NUCLEOTIDE SEQUENCE [LARGE SCALE GENOMIC DNA]</scope>
    <source>
        <strain evidence="10">HannoverDv2000</strain>
    </source>
</reference>
<dbReference type="OrthoDB" id="198977at2759"/>
<gene>
    <name evidence="9" type="ORF">DICVIV_13845</name>
</gene>
<dbReference type="Pfam" id="PF02310">
    <property type="entry name" value="B12-binding"/>
    <property type="match status" value="1"/>
</dbReference>
<dbReference type="GO" id="GO:0031419">
    <property type="term" value="F:cobalamin binding"/>
    <property type="evidence" value="ECO:0007669"/>
    <property type="project" value="UniProtKB-KW"/>
</dbReference>
<reference evidence="9 10" key="1">
    <citation type="submission" date="2013-11" db="EMBL/GenBank/DDBJ databases">
        <title>Draft genome of the bovine lungworm Dictyocaulus viviparus.</title>
        <authorList>
            <person name="Mitreva M."/>
        </authorList>
    </citation>
    <scope>NUCLEOTIDE SEQUENCE [LARGE SCALE GENOMIC DNA]</scope>
    <source>
        <strain evidence="9 10">HannoverDv2000</strain>
    </source>
</reference>
<evidence type="ECO:0000256" key="3">
    <source>
        <dbReference type="ARBA" id="ARBA00012398"/>
    </source>
</evidence>
<evidence type="ECO:0000256" key="4">
    <source>
        <dbReference type="ARBA" id="ARBA00022628"/>
    </source>
</evidence>
<keyword evidence="6" id="KW-0413">Isomerase</keyword>
<comment type="cofactor">
    <cofactor evidence="1">
        <name>adenosylcob(III)alamin</name>
        <dbReference type="ChEBI" id="CHEBI:18408"/>
    </cofactor>
</comment>
<keyword evidence="10" id="KW-1185">Reference proteome</keyword>
<dbReference type="GO" id="GO:0019678">
    <property type="term" value="P:propionate metabolic process, methylmalonyl pathway"/>
    <property type="evidence" value="ECO:0007669"/>
    <property type="project" value="TreeGrafter"/>
</dbReference>
<dbReference type="PROSITE" id="PS51332">
    <property type="entry name" value="B12_BINDING"/>
    <property type="match status" value="1"/>
</dbReference>
<comment type="similarity">
    <text evidence="2">Belongs to the methylmalonyl-CoA mutase family.</text>
</comment>
<proteinExistence type="inferred from homology"/>
<dbReference type="InterPro" id="IPR006158">
    <property type="entry name" value="Cobalamin-bd"/>
</dbReference>
<dbReference type="Proteomes" id="UP000053766">
    <property type="component" value="Unassembled WGS sequence"/>
</dbReference>
<dbReference type="EC" id="5.4.99.2" evidence="3"/>
<evidence type="ECO:0000256" key="1">
    <source>
        <dbReference type="ARBA" id="ARBA00001922"/>
    </source>
</evidence>
<protein>
    <recommendedName>
        <fullName evidence="3">methylmalonyl-CoA mutase</fullName>
        <ecNumber evidence="3">5.4.99.2</ecNumber>
    </recommendedName>
</protein>